<proteinExistence type="inferred from homology"/>
<dbReference type="FunFam" id="1.10.20.10:FF:000062">
    <property type="entry name" value="Nuclear transcription factor Y subunit C"/>
    <property type="match status" value="1"/>
</dbReference>
<dbReference type="CDD" id="cd22908">
    <property type="entry name" value="HFD_NFYC-like"/>
    <property type="match status" value="1"/>
</dbReference>
<evidence type="ECO:0000313" key="11">
    <source>
        <dbReference type="Proteomes" id="UP001454036"/>
    </source>
</evidence>
<dbReference type="AlphaFoldDB" id="A0AAV3RND9"/>
<dbReference type="GO" id="GO:0005634">
    <property type="term" value="C:nucleus"/>
    <property type="evidence" value="ECO:0007669"/>
    <property type="project" value="UniProtKB-SubCell"/>
</dbReference>
<evidence type="ECO:0000256" key="1">
    <source>
        <dbReference type="ARBA" id="ARBA00004123"/>
    </source>
</evidence>
<keyword evidence="4" id="KW-0804">Transcription</keyword>
<dbReference type="SUPFAM" id="SSF47113">
    <property type="entry name" value="Histone-fold"/>
    <property type="match status" value="1"/>
</dbReference>
<organism evidence="10 11">
    <name type="scientific">Lithospermum erythrorhizon</name>
    <name type="common">Purple gromwell</name>
    <name type="synonym">Lithospermum officinale var. erythrorhizon</name>
    <dbReference type="NCBI Taxonomy" id="34254"/>
    <lineage>
        <taxon>Eukaryota</taxon>
        <taxon>Viridiplantae</taxon>
        <taxon>Streptophyta</taxon>
        <taxon>Embryophyta</taxon>
        <taxon>Tracheophyta</taxon>
        <taxon>Spermatophyta</taxon>
        <taxon>Magnoliopsida</taxon>
        <taxon>eudicotyledons</taxon>
        <taxon>Gunneridae</taxon>
        <taxon>Pentapetalae</taxon>
        <taxon>asterids</taxon>
        <taxon>lamiids</taxon>
        <taxon>Boraginales</taxon>
        <taxon>Boraginaceae</taxon>
        <taxon>Boraginoideae</taxon>
        <taxon>Lithospermeae</taxon>
        <taxon>Lithospermum</taxon>
    </lineage>
</organism>
<keyword evidence="5" id="KW-0539">Nucleus</keyword>
<comment type="similarity">
    <text evidence="7">Belongs to the NFYC/HAP5 subunit family.</text>
</comment>
<evidence type="ECO:0000256" key="4">
    <source>
        <dbReference type="ARBA" id="ARBA00023163"/>
    </source>
</evidence>
<keyword evidence="2" id="KW-0805">Transcription regulation</keyword>
<comment type="caution">
    <text evidence="10">The sequence shown here is derived from an EMBL/GenBank/DDBJ whole genome shotgun (WGS) entry which is preliminary data.</text>
</comment>
<comment type="function">
    <text evidence="8">Stimulates the transcription of various genes by recognizing and binding to a CCAAT motif in promoters.</text>
</comment>
<evidence type="ECO:0000256" key="3">
    <source>
        <dbReference type="ARBA" id="ARBA00023125"/>
    </source>
</evidence>
<protein>
    <submittedName>
        <fullName evidence="10">DNA-binding transcription factor</fullName>
    </submittedName>
</protein>
<feature type="domain" description="Transcription factor CBF/NF-Y/archaeal histone" evidence="9">
    <location>
        <begin position="18"/>
        <end position="82"/>
    </location>
</feature>
<dbReference type="InterPro" id="IPR003958">
    <property type="entry name" value="CBFA_NFYB_domain"/>
</dbReference>
<evidence type="ECO:0000256" key="8">
    <source>
        <dbReference type="ARBA" id="ARBA00059992"/>
    </source>
</evidence>
<evidence type="ECO:0000256" key="6">
    <source>
        <dbReference type="ARBA" id="ARBA00025911"/>
    </source>
</evidence>
<keyword evidence="3 10" id="KW-0238">DNA-binding</keyword>
<name>A0AAV3RND9_LITER</name>
<evidence type="ECO:0000259" key="9">
    <source>
        <dbReference type="Pfam" id="PF00808"/>
    </source>
</evidence>
<dbReference type="GO" id="GO:0046982">
    <property type="term" value="F:protein heterodimerization activity"/>
    <property type="evidence" value="ECO:0007669"/>
    <property type="project" value="InterPro"/>
</dbReference>
<evidence type="ECO:0000313" key="10">
    <source>
        <dbReference type="EMBL" id="GAA0182260.1"/>
    </source>
</evidence>
<dbReference type="PANTHER" id="PTHR10252">
    <property type="entry name" value="HISTONE-LIKE TRANSCRIPTION FACTOR CCAAT-RELATED"/>
    <property type="match status" value="1"/>
</dbReference>
<reference evidence="10 11" key="1">
    <citation type="submission" date="2024-01" db="EMBL/GenBank/DDBJ databases">
        <title>The complete chloroplast genome sequence of Lithospermum erythrorhizon: insights into the phylogenetic relationship among Boraginaceae species and the maternal lineages of purple gromwells.</title>
        <authorList>
            <person name="Okada T."/>
            <person name="Watanabe K."/>
        </authorList>
    </citation>
    <scope>NUCLEOTIDE SEQUENCE [LARGE SCALE GENOMIC DNA]</scope>
</reference>
<dbReference type="InterPro" id="IPR009072">
    <property type="entry name" value="Histone-fold"/>
</dbReference>
<sequence>MRKAGAYSGIICSGGKHSLPLARIKKIMKKSNDEVMMISGEAPIVFAKACELFIEDLTKRSFLKASEAKRRTISKQDVTSAIMATDVFDFLITLVSHSN</sequence>
<comment type="subunit">
    <text evidence="6">Heterotrimeric transcription factor composed of three components, NF-YA, NF-YB and NF-YC. NF-YB and NF-YC must interact and dimerize for NF-YA association and DNA binding.</text>
</comment>
<dbReference type="Proteomes" id="UP001454036">
    <property type="component" value="Unassembled WGS sequence"/>
</dbReference>
<dbReference type="Pfam" id="PF00808">
    <property type="entry name" value="CBFD_NFYB_HMF"/>
    <property type="match status" value="1"/>
</dbReference>
<dbReference type="EMBL" id="BAABME010010817">
    <property type="protein sequence ID" value="GAA0182260.1"/>
    <property type="molecule type" value="Genomic_DNA"/>
</dbReference>
<accession>A0AAV3RND9</accession>
<dbReference type="GO" id="GO:0000981">
    <property type="term" value="F:DNA-binding transcription factor activity, RNA polymerase II-specific"/>
    <property type="evidence" value="ECO:0007669"/>
    <property type="project" value="TreeGrafter"/>
</dbReference>
<comment type="subcellular location">
    <subcellularLocation>
        <location evidence="1">Nucleus</location>
    </subcellularLocation>
</comment>
<dbReference type="Gene3D" id="1.10.20.10">
    <property type="entry name" value="Histone, subunit A"/>
    <property type="match status" value="1"/>
</dbReference>
<evidence type="ECO:0000256" key="7">
    <source>
        <dbReference type="ARBA" id="ARBA00038129"/>
    </source>
</evidence>
<dbReference type="InterPro" id="IPR050568">
    <property type="entry name" value="Transcr_DNA_Rep_Reg"/>
</dbReference>
<evidence type="ECO:0000256" key="2">
    <source>
        <dbReference type="ARBA" id="ARBA00023015"/>
    </source>
</evidence>
<dbReference type="PANTHER" id="PTHR10252:SF41">
    <property type="entry name" value="HAP5 SUBUNIT OF HAP COMPLEX"/>
    <property type="match status" value="1"/>
</dbReference>
<evidence type="ECO:0000256" key="5">
    <source>
        <dbReference type="ARBA" id="ARBA00023242"/>
    </source>
</evidence>
<keyword evidence="11" id="KW-1185">Reference proteome</keyword>
<dbReference type="GO" id="GO:0000978">
    <property type="term" value="F:RNA polymerase II cis-regulatory region sequence-specific DNA binding"/>
    <property type="evidence" value="ECO:0007669"/>
    <property type="project" value="TreeGrafter"/>
</dbReference>
<gene>
    <name evidence="10" type="ORF">LIER_30346</name>
</gene>